<reference evidence="3 4" key="2">
    <citation type="submission" date="2016-10" db="EMBL/GenBank/DDBJ databases">
        <authorList>
            <person name="Varghese N."/>
            <person name="Submissions S."/>
        </authorList>
    </citation>
    <scope>NUCLEOTIDE SEQUENCE [LARGE SCALE GENOMIC DNA]</scope>
    <source>
        <strain evidence="3 4">DSM 24802</strain>
    </source>
</reference>
<keyword evidence="4" id="KW-1185">Reference proteome</keyword>
<dbReference type="Proteomes" id="UP000199541">
    <property type="component" value="Unassembled WGS sequence"/>
</dbReference>
<dbReference type="Proteomes" id="UP000634647">
    <property type="component" value="Unassembled WGS sequence"/>
</dbReference>
<evidence type="ECO:0000313" key="2">
    <source>
        <dbReference type="EMBL" id="GHD98102.1"/>
    </source>
</evidence>
<organism evidence="2 5">
    <name type="scientific">Allgaiera indica</name>
    <dbReference type="NCBI Taxonomy" id="765699"/>
    <lineage>
        <taxon>Bacteria</taxon>
        <taxon>Pseudomonadati</taxon>
        <taxon>Pseudomonadota</taxon>
        <taxon>Alphaproteobacteria</taxon>
        <taxon>Rhodobacterales</taxon>
        <taxon>Paracoccaceae</taxon>
        <taxon>Allgaiera</taxon>
    </lineage>
</organism>
<reference evidence="2" key="1">
    <citation type="journal article" date="2014" name="Int. J. Syst. Evol. Microbiol.">
        <title>Complete genome sequence of Corynebacterium casei LMG S-19264T (=DSM 44701T), isolated from a smear-ripened cheese.</title>
        <authorList>
            <consortium name="US DOE Joint Genome Institute (JGI-PGF)"/>
            <person name="Walter F."/>
            <person name="Albersmeier A."/>
            <person name="Kalinowski J."/>
            <person name="Ruckert C."/>
        </authorList>
    </citation>
    <scope>NUCLEOTIDE SEQUENCE</scope>
    <source>
        <strain evidence="2">CGMCC 1.10859</strain>
    </source>
</reference>
<dbReference type="AlphaFoldDB" id="A0AAN4ZX13"/>
<dbReference type="EMBL" id="BNAB01000001">
    <property type="protein sequence ID" value="GHD98102.1"/>
    <property type="molecule type" value="Genomic_DNA"/>
</dbReference>
<protein>
    <submittedName>
        <fullName evidence="2">Uncharacterized protein</fullName>
    </submittedName>
</protein>
<accession>A0AAN4ZX13</accession>
<name>A0AAN4ZX13_9RHOB</name>
<evidence type="ECO:0000313" key="4">
    <source>
        <dbReference type="Proteomes" id="UP000199541"/>
    </source>
</evidence>
<gene>
    <name evidence="2" type="ORF">GCM10008024_00270</name>
    <name evidence="3" type="ORF">SAMN05444006_104190</name>
</gene>
<comment type="caution">
    <text evidence="2">The sequence shown here is derived from an EMBL/GenBank/DDBJ whole genome shotgun (WGS) entry which is preliminary data.</text>
</comment>
<feature type="region of interest" description="Disordered" evidence="1">
    <location>
        <begin position="48"/>
        <end position="69"/>
    </location>
</feature>
<sequence>MPKYLLIGLGVLLFLAMAVGDGLGIMAYLKLRSLPVQSAAAHVAGGSGSAAGKAAAKPTPKAPPRPTAENANFVEIPQFVVTIPARAPNAGTNGNAGDANAADGSAATAHPAYLQLSLSFLTESQRAAKDFAKLMPMIKSAIISDVMSSGLSPNGDPVKMKHQISEYSLQAANTIVSQADAKVGKTPFVGAYVTTFVTQ</sequence>
<evidence type="ECO:0000256" key="1">
    <source>
        <dbReference type="SAM" id="MobiDB-lite"/>
    </source>
</evidence>
<evidence type="ECO:0000313" key="3">
    <source>
        <dbReference type="EMBL" id="SDW53875.1"/>
    </source>
</evidence>
<dbReference type="RefSeq" id="WP_035842906.1">
    <property type="nucleotide sequence ID" value="NZ_BNAB01000001.1"/>
</dbReference>
<reference evidence="2" key="3">
    <citation type="submission" date="2023-06" db="EMBL/GenBank/DDBJ databases">
        <authorList>
            <person name="Sun Q."/>
            <person name="Zhou Y."/>
        </authorList>
    </citation>
    <scope>NUCLEOTIDE SEQUENCE</scope>
    <source>
        <strain evidence="2">CGMCC 1.10859</strain>
    </source>
</reference>
<proteinExistence type="predicted"/>
<dbReference type="EMBL" id="FNOB01000004">
    <property type="protein sequence ID" value="SDW53875.1"/>
    <property type="molecule type" value="Genomic_DNA"/>
</dbReference>
<evidence type="ECO:0000313" key="5">
    <source>
        <dbReference type="Proteomes" id="UP000634647"/>
    </source>
</evidence>
<feature type="compositionally biased region" description="Low complexity" evidence="1">
    <location>
        <begin position="48"/>
        <end position="59"/>
    </location>
</feature>